<dbReference type="Proteomes" id="UP001627284">
    <property type="component" value="Unassembled WGS sequence"/>
</dbReference>
<evidence type="ECO:0000256" key="7">
    <source>
        <dbReference type="SAM" id="MobiDB-lite"/>
    </source>
</evidence>
<dbReference type="PANTHER" id="PTHR35469">
    <property type="entry name" value="TRANSMEMBRANE PROTEIN"/>
    <property type="match status" value="1"/>
</dbReference>
<gene>
    <name evidence="9" type="ORF">AABB24_034387</name>
</gene>
<feature type="transmembrane region" description="Helical" evidence="8">
    <location>
        <begin position="189"/>
        <end position="208"/>
    </location>
</feature>
<dbReference type="InterPro" id="IPR019795">
    <property type="entry name" value="Globin_bac-like_CS"/>
</dbReference>
<dbReference type="EMBL" id="JBJKTR010000020">
    <property type="protein sequence ID" value="KAL3330533.1"/>
    <property type="molecule type" value="Genomic_DNA"/>
</dbReference>
<dbReference type="InterPro" id="IPR001486">
    <property type="entry name" value="Hemoglobin_trunc"/>
</dbReference>
<dbReference type="AlphaFoldDB" id="A0ABD2RFC8"/>
<keyword evidence="8" id="KW-0472">Membrane</keyword>
<dbReference type="PROSITE" id="PS01213">
    <property type="entry name" value="GLOBIN_FAM_2"/>
    <property type="match status" value="1"/>
</dbReference>
<accession>A0ABD2RFC8</accession>
<evidence type="ECO:0000256" key="3">
    <source>
        <dbReference type="ARBA" id="ARBA00022448"/>
    </source>
</evidence>
<feature type="transmembrane region" description="Helical" evidence="8">
    <location>
        <begin position="214"/>
        <end position="236"/>
    </location>
</feature>
<comment type="caution">
    <text evidence="9">The sequence shown here is derived from an EMBL/GenBank/DDBJ whole genome shotgun (WGS) entry which is preliminary data.</text>
</comment>
<feature type="compositionally biased region" description="Low complexity" evidence="7">
    <location>
        <begin position="45"/>
        <end position="56"/>
    </location>
</feature>
<protein>
    <submittedName>
        <fullName evidence="9">Uncharacterized protein</fullName>
    </submittedName>
</protein>
<evidence type="ECO:0000256" key="8">
    <source>
        <dbReference type="SAM" id="Phobius"/>
    </source>
</evidence>
<dbReference type="GO" id="GO:0046872">
    <property type="term" value="F:metal ion binding"/>
    <property type="evidence" value="ECO:0007669"/>
    <property type="project" value="UniProtKB-KW"/>
</dbReference>
<keyword evidence="3" id="KW-0813">Transport</keyword>
<sequence>VRNSCVTDTKRIIMATSGRDTRRRRIVERGNDRLALITGRIPTLSSETGSETGSGSETRHSHTASCPTWIEGNHLPSNQSSPVSISGNGASRPLLFDGDHGIEPGEHEESDGKSRTTPFMRKCESNIVTASAPALYLDDKEQLFPDSSTVNPPCLSASDGGQFSKLKSNYHNIFAPNKISSAIAASESIRLNFSLVAAILVLVSYNSHFFKVVIFFRPLLLLMLTNISIVIARLLAEEAGSQRNQKAAANCIPGAGMVDQIGKALELGLLLQNIMGAVFMDCSIYSITVVCGLSIAQKLGWVFDDEEEWFRSIFSNSSKEDAIRNQYEFFVQRMGGPPLYSERKGHPALIGRHRPFPVTHKAADRWLQHMQQALDSVTDIDEDSKIKMMNFFRHTAFFLVAGDELKSQNQNVACKHAANKPAAE</sequence>
<feature type="region of interest" description="Disordered" evidence="7">
    <location>
        <begin position="40"/>
        <end position="117"/>
    </location>
</feature>
<keyword evidence="5" id="KW-0479">Metal-binding</keyword>
<keyword evidence="10" id="KW-1185">Reference proteome</keyword>
<name>A0ABD2RFC8_9SOLN</name>
<evidence type="ECO:0000313" key="9">
    <source>
        <dbReference type="EMBL" id="KAL3330533.1"/>
    </source>
</evidence>
<dbReference type="SUPFAM" id="SSF46458">
    <property type="entry name" value="Globin-like"/>
    <property type="match status" value="1"/>
</dbReference>
<dbReference type="InterPro" id="IPR012292">
    <property type="entry name" value="Globin/Proto"/>
</dbReference>
<evidence type="ECO:0000256" key="2">
    <source>
        <dbReference type="ARBA" id="ARBA00009660"/>
    </source>
</evidence>
<dbReference type="Gene3D" id="1.10.490.10">
    <property type="entry name" value="Globins"/>
    <property type="match status" value="1"/>
</dbReference>
<dbReference type="Pfam" id="PF01152">
    <property type="entry name" value="Bac_globin"/>
    <property type="match status" value="1"/>
</dbReference>
<proteinExistence type="inferred from homology"/>
<dbReference type="CDD" id="cd19755">
    <property type="entry name" value="TrHb2_AtGlb3-like_O"/>
    <property type="match status" value="1"/>
</dbReference>
<keyword evidence="4" id="KW-0349">Heme</keyword>
<evidence type="ECO:0000256" key="1">
    <source>
        <dbReference type="ARBA" id="ARBA00001971"/>
    </source>
</evidence>
<evidence type="ECO:0000256" key="5">
    <source>
        <dbReference type="ARBA" id="ARBA00022723"/>
    </source>
</evidence>
<keyword evidence="8" id="KW-0812">Transmembrane</keyword>
<evidence type="ECO:0000256" key="6">
    <source>
        <dbReference type="ARBA" id="ARBA00023004"/>
    </source>
</evidence>
<dbReference type="InterPro" id="IPR009050">
    <property type="entry name" value="Globin-like_sf"/>
</dbReference>
<comment type="similarity">
    <text evidence="2">Belongs to the truncated hemoglobin family. Group I subfamily.</text>
</comment>
<feature type="compositionally biased region" description="Basic and acidic residues" evidence="7">
    <location>
        <begin position="97"/>
        <end position="114"/>
    </location>
</feature>
<keyword evidence="8" id="KW-1133">Transmembrane helix</keyword>
<comment type="cofactor">
    <cofactor evidence="1">
        <name>heme</name>
        <dbReference type="ChEBI" id="CHEBI:30413"/>
    </cofactor>
</comment>
<feature type="compositionally biased region" description="Polar residues" evidence="7">
    <location>
        <begin position="75"/>
        <end position="89"/>
    </location>
</feature>
<evidence type="ECO:0000313" key="10">
    <source>
        <dbReference type="Proteomes" id="UP001627284"/>
    </source>
</evidence>
<reference evidence="9 10" key="1">
    <citation type="submission" date="2024-05" db="EMBL/GenBank/DDBJ databases">
        <title>De novo assembly of an allotetraploid wild potato.</title>
        <authorList>
            <person name="Hosaka A.J."/>
        </authorList>
    </citation>
    <scope>NUCLEOTIDE SEQUENCE [LARGE SCALE GENOMIC DNA]</scope>
    <source>
        <tissue evidence="9">Young leaves</tissue>
    </source>
</reference>
<dbReference type="PANTHER" id="PTHR35469:SF4">
    <property type="entry name" value="TRANSMEMBRANE PROTEIN"/>
    <property type="match status" value="1"/>
</dbReference>
<feature type="non-terminal residue" evidence="9">
    <location>
        <position position="1"/>
    </location>
</feature>
<keyword evidence="6" id="KW-0408">Iron</keyword>
<evidence type="ECO:0000256" key="4">
    <source>
        <dbReference type="ARBA" id="ARBA00022617"/>
    </source>
</evidence>
<organism evidence="9 10">
    <name type="scientific">Solanum stoloniferum</name>
    <dbReference type="NCBI Taxonomy" id="62892"/>
    <lineage>
        <taxon>Eukaryota</taxon>
        <taxon>Viridiplantae</taxon>
        <taxon>Streptophyta</taxon>
        <taxon>Embryophyta</taxon>
        <taxon>Tracheophyta</taxon>
        <taxon>Spermatophyta</taxon>
        <taxon>Magnoliopsida</taxon>
        <taxon>eudicotyledons</taxon>
        <taxon>Gunneridae</taxon>
        <taxon>Pentapetalae</taxon>
        <taxon>asterids</taxon>
        <taxon>lamiids</taxon>
        <taxon>Solanales</taxon>
        <taxon>Solanaceae</taxon>
        <taxon>Solanoideae</taxon>
        <taxon>Solaneae</taxon>
        <taxon>Solanum</taxon>
    </lineage>
</organism>